<evidence type="ECO:0000313" key="1">
    <source>
        <dbReference type="EMBL" id="BDE06108.1"/>
    </source>
</evidence>
<keyword evidence="2" id="KW-1185">Reference proteome</keyword>
<evidence type="ECO:0000313" key="2">
    <source>
        <dbReference type="Proteomes" id="UP001317532"/>
    </source>
</evidence>
<sequence length="51" mass="5542">MRHEAPYVWDMHGCPGRGPANDLPSVLERYRAAGFDAVTVNVGDSPKRSSA</sequence>
<dbReference type="KEGG" id="vab:WPS_13840"/>
<accession>A0AAN1XVA7</accession>
<dbReference type="AlphaFoldDB" id="A0AAN1XVA7"/>
<name>A0AAN1XVA7_UNVUL</name>
<reference evidence="1 2" key="1">
    <citation type="journal article" date="2022" name="ISME Commun">
        <title>Vulcanimicrobium alpinus gen. nov. sp. nov., the first cultivated representative of the candidate phylum 'Eremiobacterota', is a metabolically versatile aerobic anoxygenic phototroph.</title>
        <authorList>
            <person name="Yabe S."/>
            <person name="Muto K."/>
            <person name="Abe K."/>
            <person name="Yokota A."/>
            <person name="Staudigel H."/>
            <person name="Tebo B.M."/>
        </authorList>
    </citation>
    <scope>NUCLEOTIDE SEQUENCE [LARGE SCALE GENOMIC DNA]</scope>
    <source>
        <strain evidence="1 2">WC8-2</strain>
    </source>
</reference>
<dbReference type="Proteomes" id="UP001317532">
    <property type="component" value="Chromosome"/>
</dbReference>
<gene>
    <name evidence="1" type="ORF">WPS_13840</name>
</gene>
<dbReference type="EMBL" id="AP025523">
    <property type="protein sequence ID" value="BDE06108.1"/>
    <property type="molecule type" value="Genomic_DNA"/>
</dbReference>
<protein>
    <submittedName>
        <fullName evidence="1">Uncharacterized protein</fullName>
    </submittedName>
</protein>
<proteinExistence type="predicted"/>
<organism evidence="1 2">
    <name type="scientific">Vulcanimicrobium alpinum</name>
    <dbReference type="NCBI Taxonomy" id="3016050"/>
    <lineage>
        <taxon>Bacteria</taxon>
        <taxon>Bacillati</taxon>
        <taxon>Vulcanimicrobiota</taxon>
        <taxon>Vulcanimicrobiia</taxon>
        <taxon>Vulcanimicrobiales</taxon>
        <taxon>Vulcanimicrobiaceae</taxon>
        <taxon>Vulcanimicrobium</taxon>
    </lineage>
</organism>